<dbReference type="PANTHER" id="PTHR30217:SF10">
    <property type="entry name" value="23S RRNA 5-HYDROXYCYTIDINE C2501 SYNTHASE"/>
    <property type="match status" value="1"/>
</dbReference>
<proteinExistence type="predicted"/>
<dbReference type="Pfam" id="PF12392">
    <property type="entry name" value="DUF3656"/>
    <property type="match status" value="1"/>
</dbReference>
<feature type="signal peptide" evidence="2">
    <location>
        <begin position="1"/>
        <end position="24"/>
    </location>
</feature>
<dbReference type="SUPFAM" id="SSF51395">
    <property type="entry name" value="FMN-linked oxidoreductases"/>
    <property type="match status" value="1"/>
</dbReference>
<dbReference type="Pfam" id="PF01136">
    <property type="entry name" value="Peptidase_U32"/>
    <property type="match status" value="2"/>
</dbReference>
<accession>A0A7S2WUD7</accession>
<dbReference type="EMBL" id="HBHJ01026553">
    <property type="protein sequence ID" value="CAD9706412.1"/>
    <property type="molecule type" value="Transcribed_RNA"/>
</dbReference>
<sequence length="1118" mass="119637">MARGGRLLVVFFGVLATCSWIASSLSTQHSKRRKGPDERYRKNTDLYTQLGQSKPTLARSPVLTAKPKVLAPAGGWPQLRAAALAGADCVYFGCSGGLNARARAANFAASELGEVVRFLHARGMEGYLCMNVLVFDDEIDQAMEIAREAAKCGVDALIVQDLGLAHLLREVAPGLPVHASTQMSITDANGALFVARELGCETVVVGRELSVEDISAVSSRLSLEASGVRGDDAGAMPTRVEAFVHGALCVSYSGQCFSSEAWGGRSANRGQCAQACRMPYALIVDGEIRKLIDDASYLLSPQDLMGLDRVSDMIAAGVDTFKIEGRLKGPEYVYLTTSAYRARVDEAWAKLTGEAAPPASSAPRWVPSREDLAQVFARGQDHQFDGLTEGFLDGPQHQVVVRGRAPKHRGRLVGRVVRVNIRGRSGGRGGASGDVEVVVDLGDTGCEVRRGDGVVFDQGRPESEELGGPVFGVRDPRTGREVDLGDTDAGLVSLVFGRDVGRRIADLGPKALSQALVWKTKDPRLEAQVAQSLATVVPAASANVPVEAQLPVLEEGRRRAVDARVTVRLGETLRVELRDEDGNVGTAETASTAATAAKRPLSTDVIASALGELGGSPFHLAASRVVVDLDPAADLFVALSEIKAARREALRALGTAWLARIEERDAERSRGLLSSAETQDFLLHWRATLPTQLPLGAGHPQETEPSPTTPTPRPYSISVLCRSPAQVRAVADAVSRRGSALGEAVSEVVVDFLEAKGIPRALEVVREAGLHAVVAAPRIVKPAEEGLWRWLLYDLQPDGILVRSTGLLQQLLQSGSSQEDSAAEGHCSSGKGENAITAGDLPVAKPAAATAEGPVSTPRIHGDFSLNAANALTASLLLSSGLASLAPTHDLNADQLVELAESLGSSWEAERTQGEPAPDGQLECILHQKLPIFHTEHCVFCRFLSSGNSYKDCGHPCETQSVHLRGTDGEDNLVLADMGCRNTVFNAKAQSAAEYLPPLISAGYRRFRIELVDEPPEVVEPLLSGYAEVLEAAWHAADVEDSQGHGPLASNHDDDDDDHHQQQQQQHQDLDFYRVLSRLFDFLETLPDSNGRAHGVTDGSLRPVSERAWSSLRPTARR</sequence>
<dbReference type="PANTHER" id="PTHR30217">
    <property type="entry name" value="PEPTIDASE U32 FAMILY"/>
    <property type="match status" value="1"/>
</dbReference>
<dbReference type="InterPro" id="IPR020988">
    <property type="entry name" value="Pept_U32_collagenase"/>
</dbReference>
<evidence type="ECO:0000256" key="1">
    <source>
        <dbReference type="SAM" id="MobiDB-lite"/>
    </source>
</evidence>
<feature type="region of interest" description="Disordered" evidence="1">
    <location>
        <begin position="1040"/>
        <end position="1067"/>
    </location>
</feature>
<keyword evidence="2" id="KW-0732">Signal</keyword>
<evidence type="ECO:0000313" key="4">
    <source>
        <dbReference type="EMBL" id="CAD9706412.1"/>
    </source>
</evidence>
<reference evidence="4" key="1">
    <citation type="submission" date="2021-01" db="EMBL/GenBank/DDBJ databases">
        <authorList>
            <person name="Corre E."/>
            <person name="Pelletier E."/>
            <person name="Niang G."/>
            <person name="Scheremetjew M."/>
            <person name="Finn R."/>
            <person name="Kale V."/>
            <person name="Holt S."/>
            <person name="Cochrane G."/>
            <person name="Meng A."/>
            <person name="Brown T."/>
            <person name="Cohen L."/>
        </authorList>
    </citation>
    <scope>NUCLEOTIDE SEQUENCE</scope>
    <source>
        <strain evidence="4">CCMP1243</strain>
    </source>
</reference>
<dbReference type="InterPro" id="IPR001539">
    <property type="entry name" value="Peptidase_U32"/>
</dbReference>
<gene>
    <name evidence="4" type="ORF">RMAR1173_LOCUS17528</name>
</gene>
<protein>
    <recommendedName>
        <fullName evidence="3">Peptidase U32 collagenase domain-containing protein</fullName>
    </recommendedName>
</protein>
<feature type="region of interest" description="Disordered" evidence="1">
    <location>
        <begin position="693"/>
        <end position="713"/>
    </location>
</feature>
<name>A0A7S2WUD7_9STRA</name>
<evidence type="ECO:0000259" key="3">
    <source>
        <dbReference type="Pfam" id="PF12392"/>
    </source>
</evidence>
<feature type="domain" description="Peptidase U32 collagenase" evidence="3">
    <location>
        <begin position="517"/>
        <end position="655"/>
    </location>
</feature>
<dbReference type="AlphaFoldDB" id="A0A7S2WUD7"/>
<feature type="chain" id="PRO_5031146006" description="Peptidase U32 collagenase domain-containing protein" evidence="2">
    <location>
        <begin position="25"/>
        <end position="1118"/>
    </location>
</feature>
<organism evidence="4">
    <name type="scientific">Rhizochromulina marina</name>
    <dbReference type="NCBI Taxonomy" id="1034831"/>
    <lineage>
        <taxon>Eukaryota</taxon>
        <taxon>Sar</taxon>
        <taxon>Stramenopiles</taxon>
        <taxon>Ochrophyta</taxon>
        <taxon>Dictyochophyceae</taxon>
        <taxon>Rhizochromulinales</taxon>
        <taxon>Rhizochromulina</taxon>
    </lineage>
</organism>
<evidence type="ECO:0000256" key="2">
    <source>
        <dbReference type="SAM" id="SignalP"/>
    </source>
</evidence>
<dbReference type="InterPro" id="IPR051454">
    <property type="entry name" value="RNA/ubiquinone_mod_enzymes"/>
</dbReference>